<dbReference type="CDD" id="cd01562">
    <property type="entry name" value="Thr-dehyd"/>
    <property type="match status" value="1"/>
</dbReference>
<evidence type="ECO:0000256" key="4">
    <source>
        <dbReference type="ARBA" id="ARBA00022898"/>
    </source>
</evidence>
<dbReference type="InterPro" id="IPR050147">
    <property type="entry name" value="Ser/Thr_Dehydratase"/>
</dbReference>
<dbReference type="InterPro" id="IPR044561">
    <property type="entry name" value="ACT_ThrD-II-like"/>
</dbReference>
<dbReference type="Gene3D" id="3.40.50.1100">
    <property type="match status" value="2"/>
</dbReference>
<dbReference type="SUPFAM" id="SSF53686">
    <property type="entry name" value="Tryptophan synthase beta subunit-like PLP-dependent enzymes"/>
    <property type="match status" value="1"/>
</dbReference>
<dbReference type="Pfam" id="PF00291">
    <property type="entry name" value="PALP"/>
    <property type="match status" value="1"/>
</dbReference>
<dbReference type="InterPro" id="IPR036052">
    <property type="entry name" value="TrpB-like_PALP_sf"/>
</dbReference>
<evidence type="ECO:0000256" key="5">
    <source>
        <dbReference type="ARBA" id="ARBA00023239"/>
    </source>
</evidence>
<protein>
    <recommendedName>
        <fullName evidence="3">threonine ammonia-lyase</fullName>
        <ecNumber evidence="3">4.3.1.19</ecNumber>
    </recommendedName>
</protein>
<evidence type="ECO:0000256" key="2">
    <source>
        <dbReference type="ARBA" id="ARBA00010869"/>
    </source>
</evidence>
<keyword evidence="4" id="KW-0663">Pyridoxal phosphate</keyword>
<feature type="domain" description="ACT" evidence="6">
    <location>
        <begin position="331"/>
        <end position="405"/>
    </location>
</feature>
<proteinExistence type="inferred from homology"/>
<dbReference type="EMBL" id="JARFPL010000044">
    <property type="protein sequence ID" value="MDF0594096.1"/>
    <property type="molecule type" value="Genomic_DNA"/>
</dbReference>
<dbReference type="InterPro" id="IPR001926">
    <property type="entry name" value="TrpB-like_PALP"/>
</dbReference>
<evidence type="ECO:0000256" key="3">
    <source>
        <dbReference type="ARBA" id="ARBA00012096"/>
    </source>
</evidence>
<dbReference type="NCBIfam" id="TIGR01127">
    <property type="entry name" value="ilvA_1Cterm"/>
    <property type="match status" value="1"/>
</dbReference>
<comment type="cofactor">
    <cofactor evidence="1">
        <name>pyridoxal 5'-phosphate</name>
        <dbReference type="ChEBI" id="CHEBI:597326"/>
    </cofactor>
</comment>
<dbReference type="InterPro" id="IPR005789">
    <property type="entry name" value="Thr_deHydtase_catblc"/>
</dbReference>
<dbReference type="PANTHER" id="PTHR48078:SF6">
    <property type="entry name" value="L-THREONINE DEHYDRATASE CATABOLIC TDCB"/>
    <property type="match status" value="1"/>
</dbReference>
<dbReference type="CDD" id="cd04886">
    <property type="entry name" value="ACT_ThrD-II-like"/>
    <property type="match status" value="1"/>
</dbReference>
<keyword evidence="8" id="KW-1185">Reference proteome</keyword>
<evidence type="ECO:0000313" key="7">
    <source>
        <dbReference type="EMBL" id="MDF0594096.1"/>
    </source>
</evidence>
<evidence type="ECO:0000256" key="1">
    <source>
        <dbReference type="ARBA" id="ARBA00001933"/>
    </source>
</evidence>
<name>A0ABT5XHI2_9EURY</name>
<dbReference type="EC" id="4.3.1.19" evidence="3"/>
<dbReference type="PROSITE" id="PS51671">
    <property type="entry name" value="ACT"/>
    <property type="match status" value="1"/>
</dbReference>
<evidence type="ECO:0000259" key="6">
    <source>
        <dbReference type="PROSITE" id="PS51671"/>
    </source>
</evidence>
<dbReference type="PANTHER" id="PTHR48078">
    <property type="entry name" value="THREONINE DEHYDRATASE, MITOCHONDRIAL-RELATED"/>
    <property type="match status" value="1"/>
</dbReference>
<dbReference type="InterPro" id="IPR045865">
    <property type="entry name" value="ACT-like_dom_sf"/>
</dbReference>
<dbReference type="RefSeq" id="WP_316969793.1">
    <property type="nucleotide sequence ID" value="NZ_JARFPL010000044.1"/>
</dbReference>
<dbReference type="GO" id="GO:0004794">
    <property type="term" value="F:threonine deaminase activity"/>
    <property type="evidence" value="ECO:0007669"/>
    <property type="project" value="UniProtKB-EC"/>
</dbReference>
<evidence type="ECO:0000313" key="8">
    <source>
        <dbReference type="Proteomes" id="UP001215956"/>
    </source>
</evidence>
<dbReference type="Proteomes" id="UP001215956">
    <property type="component" value="Unassembled WGS sequence"/>
</dbReference>
<reference evidence="7 8" key="1">
    <citation type="submission" date="2023-03" db="EMBL/GenBank/DDBJ databases">
        <title>Whole genome sequencing of Methanotrichaceae archaeon M04Ac.</title>
        <authorList>
            <person name="Khomyakova M.A."/>
            <person name="Merkel A.Y."/>
            <person name="Slobodkin A.I."/>
        </authorList>
    </citation>
    <scope>NUCLEOTIDE SEQUENCE [LARGE SCALE GENOMIC DNA]</scope>
    <source>
        <strain evidence="7 8">M04Ac</strain>
    </source>
</reference>
<organism evidence="7 8">
    <name type="scientific">Candidatus Methanocrinis alkalitolerans</name>
    <dbReference type="NCBI Taxonomy" id="3033395"/>
    <lineage>
        <taxon>Archaea</taxon>
        <taxon>Methanobacteriati</taxon>
        <taxon>Methanobacteriota</taxon>
        <taxon>Stenosarchaea group</taxon>
        <taxon>Methanomicrobia</taxon>
        <taxon>Methanotrichales</taxon>
        <taxon>Methanotrichaceae</taxon>
        <taxon>Methanocrinis</taxon>
    </lineage>
</organism>
<dbReference type="SUPFAM" id="SSF55021">
    <property type="entry name" value="ACT-like"/>
    <property type="match status" value="1"/>
</dbReference>
<accession>A0ABT5XHI2</accession>
<gene>
    <name evidence="7" type="primary">ilvA</name>
    <name evidence="7" type="ORF">P0O24_10940</name>
</gene>
<comment type="caution">
    <text evidence="7">The sequence shown here is derived from an EMBL/GenBank/DDBJ whole genome shotgun (WGS) entry which is preliminary data.</text>
</comment>
<keyword evidence="5 7" id="KW-0456">Lyase</keyword>
<dbReference type="InterPro" id="IPR002912">
    <property type="entry name" value="ACT_dom"/>
</dbReference>
<sequence length="405" mass="42888">MLKTEIGLEDVRRAARLLEGRVIRTPLVRSPTFSRMAGAEVYLKLECLQTGGSFKVRGATYKLLRRREEMGTGGVVAASAGNHAQGVALAARAAGISATIVMPVWASAGKQEATQGYGAEVILAGDSLAESISVAKRIAGDGRLFIHPYDDPEIITGQGTMGLEILEDLPDPDVVVVPIGGGGLIGGVATAIKGLKPETRIVGVQAAACPSAHQALREGRRVRVEAKRSIADGISVKEIGEANYPIIRQLVDEVVLVEEEEIASAVLALLERKKVLAEGAGAAPLAALLASKVLVPKGGKVVLLISGGNLDPPLLERVIRQGLMKNGRIMRFSACIDDVPGSLARLLGTVAEEGGNVLSIHHARGGLDHSLFRTRVELEVEARGFDHIDEMREVLEARGYEIVVR</sequence>
<comment type="similarity">
    <text evidence="2">Belongs to the serine/threonine dehydratase family.</text>
</comment>